<dbReference type="Proteomes" id="UP000305939">
    <property type="component" value="Unassembled WGS sequence"/>
</dbReference>
<dbReference type="EMBL" id="SSMC01000002">
    <property type="protein sequence ID" value="THD67743.1"/>
    <property type="molecule type" value="Genomic_DNA"/>
</dbReference>
<name>A0A4S3M155_9FLAO</name>
<gene>
    <name evidence="3" type="ORF">E7Z59_08800</name>
</gene>
<evidence type="ECO:0000256" key="1">
    <source>
        <dbReference type="ARBA" id="ARBA00022676"/>
    </source>
</evidence>
<organism evidence="3 4">
    <name type="scientific">Robertkochia marina</name>
    <dbReference type="NCBI Taxonomy" id="1227945"/>
    <lineage>
        <taxon>Bacteria</taxon>
        <taxon>Pseudomonadati</taxon>
        <taxon>Bacteroidota</taxon>
        <taxon>Flavobacteriia</taxon>
        <taxon>Flavobacteriales</taxon>
        <taxon>Flavobacteriaceae</taxon>
        <taxon>Robertkochia</taxon>
    </lineage>
</organism>
<keyword evidence="1" id="KW-0328">Glycosyltransferase</keyword>
<protein>
    <recommendedName>
        <fullName evidence="5">Alpha-1,2-fucosyltransferase</fullName>
    </recommendedName>
</protein>
<accession>A0A4S3M155</accession>
<keyword evidence="2" id="KW-0808">Transferase</keyword>
<dbReference type="Pfam" id="PF01531">
    <property type="entry name" value="Glyco_transf_11"/>
    <property type="match status" value="1"/>
</dbReference>
<proteinExistence type="predicted"/>
<evidence type="ECO:0000313" key="3">
    <source>
        <dbReference type="EMBL" id="THD67743.1"/>
    </source>
</evidence>
<dbReference type="OrthoDB" id="9794601at2"/>
<dbReference type="AlphaFoldDB" id="A0A4S3M155"/>
<dbReference type="GO" id="GO:0008107">
    <property type="term" value="F:galactoside 2-alpha-L-fucosyltransferase activity"/>
    <property type="evidence" value="ECO:0007669"/>
    <property type="project" value="InterPro"/>
</dbReference>
<sequence>MMSSKKIWLQGGYGNVLFQVLPALYLRRQGEEVDIVKTLTHSNFYTRSMGWKTHSVSYEPLLELLELNSKNTAGLTSLRLMEGMLSKKMKSRLLNSRFFEGACKEDDLLDPKVENYFGYFQDPGNIELFSRDFEVLREKVLESLEYPQKIKCIGVHFRWGDSGWVKGHPGYYEEVHRAISSADQRVVIVTDDMKMAKQYFRPKEGGHAEIISSEDPMDDFKLLLQATTLYTAPSTFSWWAGNLSKNAEQVYMPEGIYKKLGFYGDPSVLRVL</sequence>
<dbReference type="GO" id="GO:0016020">
    <property type="term" value="C:membrane"/>
    <property type="evidence" value="ECO:0007669"/>
    <property type="project" value="InterPro"/>
</dbReference>
<evidence type="ECO:0000313" key="4">
    <source>
        <dbReference type="Proteomes" id="UP000305939"/>
    </source>
</evidence>
<keyword evidence="4" id="KW-1185">Reference proteome</keyword>
<evidence type="ECO:0000256" key="2">
    <source>
        <dbReference type="ARBA" id="ARBA00022679"/>
    </source>
</evidence>
<evidence type="ECO:0008006" key="5">
    <source>
        <dbReference type="Google" id="ProtNLM"/>
    </source>
</evidence>
<dbReference type="InterPro" id="IPR002516">
    <property type="entry name" value="Glyco_trans_11"/>
</dbReference>
<comment type="caution">
    <text evidence="3">The sequence shown here is derived from an EMBL/GenBank/DDBJ whole genome shotgun (WGS) entry which is preliminary data.</text>
</comment>
<dbReference type="RefSeq" id="WP_136335948.1">
    <property type="nucleotide sequence ID" value="NZ_QXMP01000020.1"/>
</dbReference>
<dbReference type="GO" id="GO:0005975">
    <property type="term" value="P:carbohydrate metabolic process"/>
    <property type="evidence" value="ECO:0007669"/>
    <property type="project" value="InterPro"/>
</dbReference>
<reference evidence="3 4" key="1">
    <citation type="submission" date="2019-04" db="EMBL/GenBank/DDBJ databases">
        <title>Draft genome sequence of Robertkochia marina CC-AMO-30D.</title>
        <authorList>
            <person name="Hameed A."/>
            <person name="Lin S.-Y."/>
            <person name="Shahina M."/>
            <person name="Lai W.-A."/>
            <person name="Young C.-C."/>
        </authorList>
    </citation>
    <scope>NUCLEOTIDE SEQUENCE [LARGE SCALE GENOMIC DNA]</scope>
    <source>
        <strain evidence="3 4">CC-AMO-30D</strain>
    </source>
</reference>